<dbReference type="SMART" id="SM01012">
    <property type="entry name" value="ANTAR"/>
    <property type="match status" value="1"/>
</dbReference>
<feature type="domain" description="ANTAR" evidence="4">
    <location>
        <begin position="59"/>
        <end position="120"/>
    </location>
</feature>
<dbReference type="InterPro" id="IPR001932">
    <property type="entry name" value="PPM-type_phosphatase-like_dom"/>
</dbReference>
<dbReference type="Gene3D" id="1.10.10.10">
    <property type="entry name" value="Winged helix-like DNA-binding domain superfamily/Winged helix DNA-binding domain"/>
    <property type="match status" value="1"/>
</dbReference>
<dbReference type="PROSITE" id="PS50921">
    <property type="entry name" value="ANTAR"/>
    <property type="match status" value="1"/>
</dbReference>
<evidence type="ECO:0000259" key="3">
    <source>
        <dbReference type="PROSITE" id="PS50113"/>
    </source>
</evidence>
<dbReference type="SUPFAM" id="SSF81606">
    <property type="entry name" value="PP2C-like"/>
    <property type="match status" value="1"/>
</dbReference>
<dbReference type="CDD" id="cd00130">
    <property type="entry name" value="PAS"/>
    <property type="match status" value="1"/>
</dbReference>
<dbReference type="InterPro" id="IPR036388">
    <property type="entry name" value="WH-like_DNA-bd_sf"/>
</dbReference>
<evidence type="ECO:0000313" key="5">
    <source>
        <dbReference type="EMBL" id="MCS0604831.1"/>
    </source>
</evidence>
<dbReference type="SUPFAM" id="SSF55781">
    <property type="entry name" value="GAF domain-like"/>
    <property type="match status" value="1"/>
</dbReference>
<protein>
    <submittedName>
        <fullName evidence="5">SpoIIE family protein phosphatase</fullName>
    </submittedName>
</protein>
<dbReference type="InterPro" id="IPR036457">
    <property type="entry name" value="PPM-type-like_dom_sf"/>
</dbReference>
<evidence type="ECO:0000256" key="1">
    <source>
        <dbReference type="ARBA" id="ARBA00022801"/>
    </source>
</evidence>
<feature type="domain" description="PAC" evidence="3">
    <location>
        <begin position="523"/>
        <end position="575"/>
    </location>
</feature>
<dbReference type="SUPFAM" id="SSF55785">
    <property type="entry name" value="PYP-like sensor domain (PAS domain)"/>
    <property type="match status" value="1"/>
</dbReference>
<dbReference type="InterPro" id="IPR005561">
    <property type="entry name" value="ANTAR"/>
</dbReference>
<dbReference type="EMBL" id="JANUGP010000025">
    <property type="protein sequence ID" value="MCS0604831.1"/>
    <property type="molecule type" value="Genomic_DNA"/>
</dbReference>
<evidence type="ECO:0000259" key="4">
    <source>
        <dbReference type="PROSITE" id="PS50921"/>
    </source>
</evidence>
<dbReference type="Gene3D" id="3.30.450.20">
    <property type="entry name" value="PAS domain"/>
    <property type="match status" value="1"/>
</dbReference>
<dbReference type="InterPro" id="IPR052016">
    <property type="entry name" value="Bact_Sigma-Reg"/>
</dbReference>
<comment type="caution">
    <text evidence="5">The sequence shown here is derived from an EMBL/GenBank/DDBJ whole genome shotgun (WGS) entry which is preliminary data.</text>
</comment>
<feature type="region of interest" description="Disordered" evidence="2">
    <location>
        <begin position="1"/>
        <end position="52"/>
    </location>
</feature>
<dbReference type="RefSeq" id="WP_258781635.1">
    <property type="nucleotide sequence ID" value="NZ_JANUGP010000025.1"/>
</dbReference>
<accession>A0ABT2B8U9</accession>
<proteinExistence type="predicted"/>
<dbReference type="InterPro" id="IPR000014">
    <property type="entry name" value="PAS"/>
</dbReference>
<dbReference type="Gene3D" id="2.10.70.100">
    <property type="match status" value="1"/>
</dbReference>
<organism evidence="5 6">
    <name type="scientific">Streptomyces pyxinicus</name>
    <dbReference type="NCBI Taxonomy" id="2970331"/>
    <lineage>
        <taxon>Bacteria</taxon>
        <taxon>Bacillati</taxon>
        <taxon>Actinomycetota</taxon>
        <taxon>Actinomycetes</taxon>
        <taxon>Kitasatosporales</taxon>
        <taxon>Streptomycetaceae</taxon>
        <taxon>Streptomyces</taxon>
    </lineage>
</organism>
<reference evidence="5 6" key="1">
    <citation type="submission" date="2022-08" db="EMBL/GenBank/DDBJ databases">
        <authorList>
            <person name="Somphong A."/>
            <person name="Phongsopitanun W."/>
        </authorList>
    </citation>
    <scope>NUCLEOTIDE SEQUENCE [LARGE SCALE GENOMIC DNA]</scope>
    <source>
        <strain evidence="5 6">LP11</strain>
    </source>
</reference>
<dbReference type="InterPro" id="IPR035965">
    <property type="entry name" value="PAS-like_dom_sf"/>
</dbReference>
<gene>
    <name evidence="5" type="ORF">NX794_26980</name>
</gene>
<dbReference type="Gene3D" id="3.60.40.10">
    <property type="entry name" value="PPM-type phosphatase domain"/>
    <property type="match status" value="1"/>
</dbReference>
<dbReference type="InterPro" id="IPR013655">
    <property type="entry name" value="PAS_fold_3"/>
</dbReference>
<dbReference type="Pfam" id="PF08447">
    <property type="entry name" value="PAS_3"/>
    <property type="match status" value="1"/>
</dbReference>
<evidence type="ECO:0000256" key="2">
    <source>
        <dbReference type="SAM" id="MobiDB-lite"/>
    </source>
</evidence>
<feature type="compositionally biased region" description="Polar residues" evidence="2">
    <location>
        <begin position="26"/>
        <end position="43"/>
    </location>
</feature>
<dbReference type="PANTHER" id="PTHR43156">
    <property type="entry name" value="STAGE II SPORULATION PROTEIN E-RELATED"/>
    <property type="match status" value="1"/>
</dbReference>
<dbReference type="PANTHER" id="PTHR43156:SF2">
    <property type="entry name" value="STAGE II SPORULATION PROTEIN E"/>
    <property type="match status" value="1"/>
</dbReference>
<dbReference type="InterPro" id="IPR000700">
    <property type="entry name" value="PAS-assoc_C"/>
</dbReference>
<keyword evidence="1" id="KW-0378">Hydrolase</keyword>
<dbReference type="Pfam" id="PF07228">
    <property type="entry name" value="SpoIIE"/>
    <property type="match status" value="1"/>
</dbReference>
<name>A0ABT2B8U9_9ACTN</name>
<dbReference type="SMART" id="SM00331">
    <property type="entry name" value="PP2C_SIG"/>
    <property type="match status" value="1"/>
</dbReference>
<sequence>MTSSTVSAAGSPHEDATADLPVPGRRSTQPVNTPDISPASTGQPPDAPGTPVGRLAATVERLRREVRTAQAEAEGRALIELAKGILVERLGCGPAQAARQLAELAEHAQVTPLEFAVDVINQAARDRVTEVTEAFLSLAADPAGPVDESAAVRLRAAESGVLAASDAQAMADSLLEHALRPLGAVAVAIWALGPDGSLTLAGSAGFPPGEAARWRYVPPDVATVARRGLTQPGGQWLASLAASGLPTLGRREYAEGARIALPAGRGGRLHGVLEIAWPKPEEPLPRPVIRQVEALAELCAHTLETTALPPGAGPEPRVLPDVVELMDLADGLHDPALVLVPHLDADGRLVDFRIQHVNSRFLDPAGRSRAVVSGALLLEAYPMAAGASELFQRVERVYGTGEPFRAHRMRLTALVDEVPLSAIADISISRHGAAVLLIWRIEDESARLASLLQHAQRLGRIGGFEENLLTGEITWNGQLFDLYGRPATSTPVALEELAAHAHPDDAVSIGRFLRTLVHHRRPASADFRLQRPDGVTRHMRLVAEPVLDTDGQLLVLRGAYQDISAQHWTEVALAATRDQLAHTEQQADERNRLALQLQHAIMPPTQAPLTAPDLQVAVRYRPAETEHLVGGDWYDAVLLPSGLVLLCVGDVAGHGIEAATSMVVLRNALRGLAVTGAGPGQLLSWLNIVAHHLTGAVTATAVCGLYDGERRTLRWARAGHLPPVLVRDAEATALPTLKGLLLGALPEAEYEETEVQLAVGDTLLMYTDGLIERRDRSVEESLSHLLETARSAPRRLDQQLDRLLTYSRSDTDDDTCIVGIRVG</sequence>
<dbReference type="PROSITE" id="PS50113">
    <property type="entry name" value="PAC"/>
    <property type="match status" value="1"/>
</dbReference>
<dbReference type="Pfam" id="PF03861">
    <property type="entry name" value="ANTAR"/>
    <property type="match status" value="1"/>
</dbReference>
<keyword evidence="6" id="KW-1185">Reference proteome</keyword>
<dbReference type="Proteomes" id="UP001205612">
    <property type="component" value="Unassembled WGS sequence"/>
</dbReference>
<evidence type="ECO:0000313" key="6">
    <source>
        <dbReference type="Proteomes" id="UP001205612"/>
    </source>
</evidence>